<keyword evidence="1" id="KW-1133">Transmembrane helix</keyword>
<accession>A0A2R5GHN2</accession>
<evidence type="ECO:0000313" key="3">
    <source>
        <dbReference type="Proteomes" id="UP000241890"/>
    </source>
</evidence>
<dbReference type="Proteomes" id="UP000241890">
    <property type="component" value="Unassembled WGS sequence"/>
</dbReference>
<gene>
    <name evidence="2" type="ORF">FCC1311_060692</name>
</gene>
<keyword evidence="1" id="KW-0472">Membrane</keyword>
<dbReference type="InParanoid" id="A0A2R5GHN2"/>
<feature type="transmembrane region" description="Helical" evidence="1">
    <location>
        <begin position="436"/>
        <end position="456"/>
    </location>
</feature>
<keyword evidence="1" id="KW-0812">Transmembrane</keyword>
<keyword evidence="3" id="KW-1185">Reference proteome</keyword>
<organism evidence="2 3">
    <name type="scientific">Hondaea fermentalgiana</name>
    <dbReference type="NCBI Taxonomy" id="2315210"/>
    <lineage>
        <taxon>Eukaryota</taxon>
        <taxon>Sar</taxon>
        <taxon>Stramenopiles</taxon>
        <taxon>Bigyra</taxon>
        <taxon>Labyrinthulomycetes</taxon>
        <taxon>Thraustochytrida</taxon>
        <taxon>Thraustochytriidae</taxon>
        <taxon>Hondaea</taxon>
    </lineage>
</organism>
<comment type="caution">
    <text evidence="2">The sequence shown here is derived from an EMBL/GenBank/DDBJ whole genome shotgun (WGS) entry which is preliminary data.</text>
</comment>
<protein>
    <submittedName>
        <fullName evidence="2">Uncharacterized protein</fullName>
    </submittedName>
</protein>
<feature type="transmembrane region" description="Helical" evidence="1">
    <location>
        <begin position="322"/>
        <end position="344"/>
    </location>
</feature>
<feature type="transmembrane region" description="Helical" evidence="1">
    <location>
        <begin position="351"/>
        <end position="368"/>
    </location>
</feature>
<proteinExistence type="predicted"/>
<sequence>MLWDSMSRSSKSYKKAPVKDLGRKGRTVFCVIVNSFFLVCVASVTMISCLSLFGTWSVTSEYEEAVTFEVMDPLDAHGYESISLPPNAYWHETEMRLSFHPQRCFQDEAILRKYLGFESETRVLLIGSLVCQAKSPGIGENLYGVDGGYCHKDTPSTGSEIQQFACSKYCFVPRGPEELPLMDPNFELKERLLIQSEHGFGDVEEEEFPSYVNVQNNYTISVGVQSTQRLADDVKMEESGMVKLIMVTVTIYIMRAVTSRMLVMTSIARGVLVRNYRIFLAFDVAGGLLTSPWGAYKIFYFYVMCAPILYVAGSIDPHRQSLFQLACASAGVAATVVLIMRFLVGIVMRKFRLSGTAIYLVAMLSMGAEHVTHASELNLTVMGSATPFFNNARCTLDSWHSNGTVAESMLFDCYQYYQPFKVAGIELMITMFLPNILTALVIVMGLEIILFGLEFLSARRTSLRVTPLSMIGETWLSNSDHEYNASTFETVTMLSLSGRSKFNSVLTGGINTVFGKYYHLGSMIENNLIRWGPLILTPGKYHRALLLSLCIGKKRTVYFFLAMQMYTGVQTGEVTFRAKRENGSQLPDYLRTYNFAEMSRLPDRHCIQ</sequence>
<dbReference type="AlphaFoldDB" id="A0A2R5GHN2"/>
<dbReference type="EMBL" id="BEYU01000067">
    <property type="protein sequence ID" value="GBG29849.1"/>
    <property type="molecule type" value="Genomic_DNA"/>
</dbReference>
<name>A0A2R5GHN2_9STRA</name>
<evidence type="ECO:0000313" key="2">
    <source>
        <dbReference type="EMBL" id="GBG29849.1"/>
    </source>
</evidence>
<evidence type="ECO:0000256" key="1">
    <source>
        <dbReference type="SAM" id="Phobius"/>
    </source>
</evidence>
<reference evidence="2 3" key="1">
    <citation type="submission" date="2017-12" db="EMBL/GenBank/DDBJ databases">
        <title>Sequencing, de novo assembly and annotation of complete genome of a new Thraustochytrid species, strain FCC1311.</title>
        <authorList>
            <person name="Sedici K."/>
            <person name="Godart F."/>
            <person name="Aiese Cigliano R."/>
            <person name="Sanseverino W."/>
            <person name="Barakat M."/>
            <person name="Ortet P."/>
            <person name="Marechal E."/>
            <person name="Cagnac O."/>
            <person name="Amato A."/>
        </authorList>
    </citation>
    <scope>NUCLEOTIDE SEQUENCE [LARGE SCALE GENOMIC DNA]</scope>
</reference>
<feature type="transmembrane region" description="Helical" evidence="1">
    <location>
        <begin position="28"/>
        <end position="53"/>
    </location>
</feature>